<dbReference type="GO" id="GO:0046872">
    <property type="term" value="F:metal ion binding"/>
    <property type="evidence" value="ECO:0007669"/>
    <property type="project" value="UniProtKB-KW"/>
</dbReference>
<dbReference type="PANTHER" id="PTHR43221">
    <property type="entry name" value="PROTEASE HTPX"/>
    <property type="match status" value="1"/>
</dbReference>
<keyword evidence="8" id="KW-0862">Zinc</keyword>
<evidence type="ECO:0000259" key="14">
    <source>
        <dbReference type="Pfam" id="PF23492"/>
    </source>
</evidence>
<dbReference type="EMBL" id="CP003255">
    <property type="protein sequence ID" value="AGA56887.1"/>
    <property type="molecule type" value="Genomic_DNA"/>
</dbReference>
<gene>
    <name evidence="15" type="ordered locus">Theco_0678</name>
</gene>
<dbReference type="KEGG" id="tco:Theco_0678"/>
<evidence type="ECO:0000256" key="9">
    <source>
        <dbReference type="ARBA" id="ARBA00022989"/>
    </source>
</evidence>
<evidence type="ECO:0000256" key="11">
    <source>
        <dbReference type="ARBA" id="ARBA00023136"/>
    </source>
</evidence>
<proteinExistence type="predicted"/>
<keyword evidence="16" id="KW-1185">Reference proteome</keyword>
<keyword evidence="9 12" id="KW-1133">Transmembrane helix</keyword>
<keyword evidence="3" id="KW-1003">Cell membrane</keyword>
<evidence type="ECO:0000256" key="8">
    <source>
        <dbReference type="ARBA" id="ARBA00022833"/>
    </source>
</evidence>
<feature type="domain" description="Peptidase M48" evidence="13">
    <location>
        <begin position="303"/>
        <end position="517"/>
    </location>
</feature>
<feature type="transmembrane region" description="Helical" evidence="12">
    <location>
        <begin position="245"/>
        <end position="264"/>
    </location>
</feature>
<evidence type="ECO:0000256" key="4">
    <source>
        <dbReference type="ARBA" id="ARBA00022670"/>
    </source>
</evidence>
<feature type="transmembrane region" description="Helical" evidence="12">
    <location>
        <begin position="83"/>
        <end position="101"/>
    </location>
</feature>
<keyword evidence="5 12" id="KW-0812">Transmembrane</keyword>
<evidence type="ECO:0000313" key="15">
    <source>
        <dbReference type="EMBL" id="AGA56887.1"/>
    </source>
</evidence>
<dbReference type="InterPro" id="IPR056388">
    <property type="entry name" value="PH_YxkI"/>
</dbReference>
<reference evidence="16" key="1">
    <citation type="submission" date="2012-01" db="EMBL/GenBank/DDBJ databases">
        <title>Complete sequence of chromosome of Thermobacillus composti KWC4.</title>
        <authorList>
            <person name="Lucas S."/>
            <person name="Han J."/>
            <person name="Lapidus A."/>
            <person name="Cheng J.-F."/>
            <person name="Goodwin L."/>
            <person name="Pitluck S."/>
            <person name="Peters L."/>
            <person name="Ovchinnikova G."/>
            <person name="Teshima H."/>
            <person name="Detter J.C."/>
            <person name="Han C."/>
            <person name="Tapia R."/>
            <person name="Land M."/>
            <person name="Hauser L."/>
            <person name="Kyrpides N."/>
            <person name="Ivanova N."/>
            <person name="Pagani I."/>
            <person name="Anderson I."/>
            <person name="Woyke T."/>
        </authorList>
    </citation>
    <scope>NUCLEOTIDE SEQUENCE [LARGE SCALE GENOMIC DNA]</scope>
    <source>
        <strain evidence="16">DSM 18247 / JCM 13945 / KWC4</strain>
    </source>
</reference>
<sequence>MFPFGQASILLTLGASAYGNFGQLADRQKREKYKELERKLREADAVELLQDKDQRRIAADLGLALIVCSGAVLFFLLAPDSYVAAKLIAGMTLLSVLAKMIERIGNFFSARLYWLPGEERLVIFSLFQPRNYPLKDVKEVLSESRPDLLKLHPLFTFFSENRDYTSSFGEVLRLSFPGENVFITPRQVNDWKNVFAPYGKQAAFKASVGDSPQHVVPGALNLQHTKDVLPLWHPAVLKRLFWKGYFAVTVKGISAYTGLLLMLIWLDVPAWAAAVFVLLWWALNLYVSDRVLIAATDAELLAEGELHDRAQAILKRAGIPRTRLFVVDSPVYNGMAMGMNIGRAAIMLTSATLRLPPDTVEAILAHEAVHVKKRDVLLNQLARLALFVGLGGLVYLYFTELKWLAENCAFLLFVLVYALMFVFPVYLSFCSQWCEVRADHLGAALLSGGYRQMADGLADLARAQERDSERSVVYSLPEGRTDSPVPSSLERDKWFWRLLKFQFMLHPPLYWRIQSLGKHADWREARKDWMIDRFKESYPDFFRKKRA</sequence>
<evidence type="ECO:0000259" key="13">
    <source>
        <dbReference type="Pfam" id="PF01435"/>
    </source>
</evidence>
<evidence type="ECO:0000313" key="16">
    <source>
        <dbReference type="Proteomes" id="UP000010795"/>
    </source>
</evidence>
<dbReference type="STRING" id="717605.Theco_0678"/>
<evidence type="ECO:0000256" key="10">
    <source>
        <dbReference type="ARBA" id="ARBA00023049"/>
    </source>
</evidence>
<comment type="cofactor">
    <cofactor evidence="1">
        <name>Zn(2+)</name>
        <dbReference type="ChEBI" id="CHEBI:29105"/>
    </cofactor>
</comment>
<dbReference type="Proteomes" id="UP000010795">
    <property type="component" value="Chromosome"/>
</dbReference>
<comment type="subcellular location">
    <subcellularLocation>
        <location evidence="2">Cell membrane</location>
        <topology evidence="2">Multi-pass membrane protein</topology>
    </subcellularLocation>
</comment>
<accession>L0EAS3</accession>
<name>L0EAS3_THECK</name>
<keyword evidence="11 12" id="KW-0472">Membrane</keyword>
<feature type="transmembrane region" description="Helical" evidence="12">
    <location>
        <begin position="410"/>
        <end position="429"/>
    </location>
</feature>
<protein>
    <submittedName>
        <fullName evidence="15">Zn-dependent protease with chaperone function</fullName>
    </submittedName>
</protein>
<evidence type="ECO:0000256" key="1">
    <source>
        <dbReference type="ARBA" id="ARBA00001947"/>
    </source>
</evidence>
<evidence type="ECO:0000256" key="7">
    <source>
        <dbReference type="ARBA" id="ARBA00022801"/>
    </source>
</evidence>
<dbReference type="CDD" id="cd07329">
    <property type="entry name" value="M56_like"/>
    <property type="match status" value="1"/>
</dbReference>
<evidence type="ECO:0000256" key="2">
    <source>
        <dbReference type="ARBA" id="ARBA00004651"/>
    </source>
</evidence>
<feature type="transmembrane region" description="Helical" evidence="12">
    <location>
        <begin position="57"/>
        <end position="77"/>
    </location>
</feature>
<dbReference type="Gene3D" id="3.30.2010.10">
    <property type="entry name" value="Metalloproteases ('zincins'), catalytic domain"/>
    <property type="match status" value="1"/>
</dbReference>
<evidence type="ECO:0000256" key="6">
    <source>
        <dbReference type="ARBA" id="ARBA00022723"/>
    </source>
</evidence>
<feature type="transmembrane region" description="Helical" evidence="12">
    <location>
        <begin position="270"/>
        <end position="287"/>
    </location>
</feature>
<dbReference type="AlphaFoldDB" id="L0EAS3"/>
<organism evidence="15 16">
    <name type="scientific">Thermobacillus composti (strain DSM 18247 / JCM 13945 / KWC4)</name>
    <dbReference type="NCBI Taxonomy" id="717605"/>
    <lineage>
        <taxon>Bacteria</taxon>
        <taxon>Bacillati</taxon>
        <taxon>Bacillota</taxon>
        <taxon>Bacilli</taxon>
        <taxon>Bacillales</taxon>
        <taxon>Paenibacillaceae</taxon>
        <taxon>Thermobacillus</taxon>
    </lineage>
</organism>
<keyword evidence="6" id="KW-0479">Metal-binding</keyword>
<dbReference type="PANTHER" id="PTHR43221:SF1">
    <property type="entry name" value="PROTEASE HTPX"/>
    <property type="match status" value="1"/>
</dbReference>
<dbReference type="InterPro" id="IPR001915">
    <property type="entry name" value="Peptidase_M48"/>
</dbReference>
<dbReference type="eggNOG" id="COG0501">
    <property type="taxonomic scope" value="Bacteria"/>
</dbReference>
<dbReference type="Pfam" id="PF23492">
    <property type="entry name" value="bPH_9"/>
    <property type="match status" value="1"/>
</dbReference>
<keyword evidence="7" id="KW-0378">Hydrolase</keyword>
<evidence type="ECO:0000256" key="5">
    <source>
        <dbReference type="ARBA" id="ARBA00022692"/>
    </source>
</evidence>
<dbReference type="Pfam" id="PF01435">
    <property type="entry name" value="Peptidase_M48"/>
    <property type="match status" value="1"/>
</dbReference>
<evidence type="ECO:0000256" key="12">
    <source>
        <dbReference type="SAM" id="Phobius"/>
    </source>
</evidence>
<feature type="transmembrane region" description="Helical" evidence="12">
    <location>
        <begin position="381"/>
        <end position="398"/>
    </location>
</feature>
<feature type="transmembrane region" description="Helical" evidence="12">
    <location>
        <begin position="6"/>
        <end position="25"/>
    </location>
</feature>
<feature type="domain" description="YxkI PH" evidence="14">
    <location>
        <begin position="111"/>
        <end position="197"/>
    </location>
</feature>
<dbReference type="GO" id="GO:0005886">
    <property type="term" value="C:plasma membrane"/>
    <property type="evidence" value="ECO:0007669"/>
    <property type="project" value="UniProtKB-SubCell"/>
</dbReference>
<keyword evidence="4 15" id="KW-0645">Protease</keyword>
<dbReference type="InterPro" id="IPR050083">
    <property type="entry name" value="HtpX_protease"/>
</dbReference>
<dbReference type="GO" id="GO:0004222">
    <property type="term" value="F:metalloendopeptidase activity"/>
    <property type="evidence" value="ECO:0007669"/>
    <property type="project" value="InterPro"/>
</dbReference>
<evidence type="ECO:0000256" key="3">
    <source>
        <dbReference type="ARBA" id="ARBA00022475"/>
    </source>
</evidence>
<keyword evidence="10" id="KW-0482">Metalloprotease</keyword>
<dbReference type="HOGENOM" id="CLU_2195685_0_0_9"/>
<dbReference type="GO" id="GO:0006508">
    <property type="term" value="P:proteolysis"/>
    <property type="evidence" value="ECO:0007669"/>
    <property type="project" value="UniProtKB-KW"/>
</dbReference>